<evidence type="ECO:0000256" key="1">
    <source>
        <dbReference type="SAM" id="SignalP"/>
    </source>
</evidence>
<keyword evidence="1" id="KW-0732">Signal</keyword>
<name>A0A507C0X5_9FUNG</name>
<sequence>MQLHTSQNSLLFTMISKPPHLLIWALMLLSSTTFALPQGAAICSFNDLSQFKSAHGTAQSASFHANITTVGRMGSGKLYTNWFKVGEPLTITISGGGTKILGFLVAVTHPGQDVGIPDGGGYTEWTTTPGETKKCTNNGQQHAVTHSKQLDTSSRTLTYTVPPSAATDKHIIVQAIVVCPGGPGAPQCWKKIEVKVYNIAFWKQDS</sequence>
<proteinExistence type="predicted"/>
<dbReference type="Gene3D" id="2.60.40.4060">
    <property type="entry name" value="Reeler domain"/>
    <property type="match status" value="1"/>
</dbReference>
<feature type="signal peptide" evidence="1">
    <location>
        <begin position="1"/>
        <end position="35"/>
    </location>
</feature>
<feature type="domain" description="Reelin" evidence="2">
    <location>
        <begin position="80"/>
        <end position="177"/>
    </location>
</feature>
<accession>A0A507C0X5</accession>
<gene>
    <name evidence="3" type="ORF">SeMB42_g07796</name>
</gene>
<evidence type="ECO:0000313" key="4">
    <source>
        <dbReference type="Proteomes" id="UP000317494"/>
    </source>
</evidence>
<feature type="chain" id="PRO_5021338828" description="Reelin domain-containing protein" evidence="1">
    <location>
        <begin position="36"/>
        <end position="206"/>
    </location>
</feature>
<evidence type="ECO:0000259" key="2">
    <source>
        <dbReference type="Pfam" id="PF02014"/>
    </source>
</evidence>
<evidence type="ECO:0000313" key="3">
    <source>
        <dbReference type="EMBL" id="TPX31215.1"/>
    </source>
</evidence>
<dbReference type="Pfam" id="PF02014">
    <property type="entry name" value="Reeler"/>
    <property type="match status" value="1"/>
</dbReference>
<dbReference type="VEuPathDB" id="FungiDB:SeMB42_g07796"/>
<dbReference type="InterPro" id="IPR042307">
    <property type="entry name" value="Reeler_sf"/>
</dbReference>
<comment type="caution">
    <text evidence="3">The sequence shown here is derived from an EMBL/GenBank/DDBJ whole genome shotgun (WGS) entry which is preliminary data.</text>
</comment>
<keyword evidence="4" id="KW-1185">Reference proteome</keyword>
<protein>
    <recommendedName>
        <fullName evidence="2">Reelin domain-containing protein</fullName>
    </recommendedName>
</protein>
<dbReference type="AlphaFoldDB" id="A0A507C0X5"/>
<dbReference type="Proteomes" id="UP000317494">
    <property type="component" value="Unassembled WGS sequence"/>
</dbReference>
<dbReference type="EMBL" id="QEAN01000628">
    <property type="protein sequence ID" value="TPX31215.1"/>
    <property type="molecule type" value="Genomic_DNA"/>
</dbReference>
<organism evidence="3 4">
    <name type="scientific">Synchytrium endobioticum</name>
    <dbReference type="NCBI Taxonomy" id="286115"/>
    <lineage>
        <taxon>Eukaryota</taxon>
        <taxon>Fungi</taxon>
        <taxon>Fungi incertae sedis</taxon>
        <taxon>Chytridiomycota</taxon>
        <taxon>Chytridiomycota incertae sedis</taxon>
        <taxon>Chytridiomycetes</taxon>
        <taxon>Synchytriales</taxon>
        <taxon>Synchytriaceae</taxon>
        <taxon>Synchytrium</taxon>
    </lineage>
</organism>
<reference evidence="3 4" key="1">
    <citation type="journal article" date="2019" name="Sci. Rep.">
        <title>Comparative genomics of chytrid fungi reveal insights into the obligate biotrophic and pathogenic lifestyle of Synchytrium endobioticum.</title>
        <authorList>
            <person name="van de Vossenberg B.T.L.H."/>
            <person name="Warris S."/>
            <person name="Nguyen H.D.T."/>
            <person name="van Gent-Pelzer M.P.E."/>
            <person name="Joly D.L."/>
            <person name="van de Geest H.C."/>
            <person name="Bonants P.J.M."/>
            <person name="Smith D.S."/>
            <person name="Levesque C.A."/>
            <person name="van der Lee T.A.J."/>
        </authorList>
    </citation>
    <scope>NUCLEOTIDE SEQUENCE [LARGE SCALE GENOMIC DNA]</scope>
    <source>
        <strain evidence="3 4">MB42</strain>
    </source>
</reference>
<dbReference type="InterPro" id="IPR002861">
    <property type="entry name" value="Reeler_dom"/>
</dbReference>